<accession>A0AAX4HDU0</accession>
<dbReference type="AlphaFoldDB" id="A0AAX4HDU0"/>
<keyword evidence="2" id="KW-1185">Reference proteome</keyword>
<evidence type="ECO:0000313" key="1">
    <source>
        <dbReference type="EMBL" id="WPK26636.1"/>
    </source>
</evidence>
<organism evidence="1 2">
    <name type="scientific">Australozyma saopauloensis</name>
    <dbReference type="NCBI Taxonomy" id="291208"/>
    <lineage>
        <taxon>Eukaryota</taxon>
        <taxon>Fungi</taxon>
        <taxon>Dikarya</taxon>
        <taxon>Ascomycota</taxon>
        <taxon>Saccharomycotina</taxon>
        <taxon>Pichiomycetes</taxon>
        <taxon>Metschnikowiaceae</taxon>
        <taxon>Australozyma</taxon>
    </lineage>
</organism>
<protein>
    <submittedName>
        <fullName evidence="1">Uncharacterized protein</fullName>
    </submittedName>
</protein>
<gene>
    <name evidence="1" type="ORF">PUMCH_003995</name>
</gene>
<dbReference type="KEGG" id="asau:88175058"/>
<dbReference type="Proteomes" id="UP001338582">
    <property type="component" value="Chromosome 5"/>
</dbReference>
<name>A0AAX4HDU0_9ASCO</name>
<evidence type="ECO:0000313" key="2">
    <source>
        <dbReference type="Proteomes" id="UP001338582"/>
    </source>
</evidence>
<dbReference type="GeneID" id="88175058"/>
<sequence>MYTIGSRASLEVLIEAELAASSTELLIRWELDLSTGQKEVLVKHTNGLIVGPSLSSCVERHCGHVHLRCTPFTDIQARLEGQTVIGQGWRGIHSTWQSHSVESLRTAEVLWIIGQMGVVSQSISISDGFTDSHTQSCQRSNVRVNILGLRCPVHLSFNRWVLHSFEFKMVNSRQKAERVRI</sequence>
<reference evidence="1 2" key="1">
    <citation type="submission" date="2023-10" db="EMBL/GenBank/DDBJ databases">
        <title>Draft Genome Sequence of Candida saopaulonensis from a very Premature Infant with Sepsis.</title>
        <authorList>
            <person name="Ning Y."/>
            <person name="Dai R."/>
            <person name="Xiao M."/>
            <person name="Xu Y."/>
            <person name="Yan Q."/>
            <person name="Zhang L."/>
        </authorList>
    </citation>
    <scope>NUCLEOTIDE SEQUENCE [LARGE SCALE GENOMIC DNA]</scope>
    <source>
        <strain evidence="1 2">19XY460</strain>
    </source>
</reference>
<proteinExistence type="predicted"/>
<dbReference type="RefSeq" id="XP_062879017.1">
    <property type="nucleotide sequence ID" value="XM_063022947.1"/>
</dbReference>
<dbReference type="EMBL" id="CP138898">
    <property type="protein sequence ID" value="WPK26636.1"/>
    <property type="molecule type" value="Genomic_DNA"/>
</dbReference>